<evidence type="ECO:0000256" key="1">
    <source>
        <dbReference type="ARBA" id="ARBA00001984"/>
    </source>
</evidence>
<accession>A0AAE0HF27</accession>
<evidence type="ECO:0000313" key="18">
    <source>
        <dbReference type="Proteomes" id="UP001278766"/>
    </source>
</evidence>
<dbReference type="PROSITE" id="PS50280">
    <property type="entry name" value="SET"/>
    <property type="match status" value="1"/>
</dbReference>
<keyword evidence="8" id="KW-0808">Transferase</keyword>
<evidence type="ECO:0000256" key="4">
    <source>
        <dbReference type="ARBA" id="ARBA00014232"/>
    </source>
</evidence>
<feature type="compositionally biased region" description="Polar residues" evidence="15">
    <location>
        <begin position="385"/>
        <end position="395"/>
    </location>
</feature>
<dbReference type="GO" id="GO:0005694">
    <property type="term" value="C:chromosome"/>
    <property type="evidence" value="ECO:0007669"/>
    <property type="project" value="UniProtKB-SubCell"/>
</dbReference>
<keyword evidence="11" id="KW-0539">Nucleus</keyword>
<dbReference type="Pfam" id="PF00856">
    <property type="entry name" value="SET"/>
    <property type="match status" value="1"/>
</dbReference>
<dbReference type="GO" id="GO:0005634">
    <property type="term" value="C:nucleus"/>
    <property type="evidence" value="ECO:0007669"/>
    <property type="project" value="UniProtKB-SubCell"/>
</dbReference>
<comment type="catalytic activity">
    <reaction evidence="14">
        <text>L-lysyl(20)-[histone H4] + 3 S-adenosyl-L-methionine = N(6),N(6),N(6)-trimethyl-L-lysyl(20)-[histone H4] + 3 S-adenosyl-L-homocysteine + 3 H(+)</text>
        <dbReference type="Rhea" id="RHEA:64456"/>
        <dbReference type="Rhea" id="RHEA-COMP:15554"/>
        <dbReference type="Rhea" id="RHEA-COMP:15998"/>
        <dbReference type="ChEBI" id="CHEBI:15378"/>
        <dbReference type="ChEBI" id="CHEBI:29969"/>
        <dbReference type="ChEBI" id="CHEBI:57856"/>
        <dbReference type="ChEBI" id="CHEBI:59789"/>
        <dbReference type="ChEBI" id="CHEBI:61961"/>
        <dbReference type="EC" id="2.1.1.372"/>
    </reaction>
</comment>
<feature type="region of interest" description="Disordered" evidence="15">
    <location>
        <begin position="283"/>
        <end position="314"/>
    </location>
</feature>
<comment type="subcellular location">
    <subcellularLocation>
        <location evidence="3">Chromosome</location>
    </subcellularLocation>
    <subcellularLocation>
        <location evidence="2">Nucleus</location>
    </subcellularLocation>
</comment>
<feature type="region of interest" description="Disordered" evidence="15">
    <location>
        <begin position="494"/>
        <end position="585"/>
    </location>
</feature>
<dbReference type="PANTHER" id="PTHR12977">
    <property type="entry name" value="SUPPRESSOR OF VARIEGATION 4-20-RELATED"/>
    <property type="match status" value="1"/>
</dbReference>
<proteinExistence type="predicted"/>
<comment type="caution">
    <text evidence="17">The sequence shown here is derived from an EMBL/GenBank/DDBJ whole genome shotgun (WGS) entry which is preliminary data.</text>
</comment>
<feature type="compositionally biased region" description="Basic and acidic residues" evidence="15">
    <location>
        <begin position="570"/>
        <end position="581"/>
    </location>
</feature>
<dbReference type="InterPro" id="IPR039977">
    <property type="entry name" value="Suv4-20/Set9"/>
</dbReference>
<feature type="compositionally biased region" description="Basic residues" evidence="15">
    <location>
        <begin position="710"/>
        <end position="721"/>
    </location>
</feature>
<evidence type="ECO:0000313" key="17">
    <source>
        <dbReference type="EMBL" id="KAK3295328.1"/>
    </source>
</evidence>
<organism evidence="17 18">
    <name type="scientific">Chaetomium fimeti</name>
    <dbReference type="NCBI Taxonomy" id="1854472"/>
    <lineage>
        <taxon>Eukaryota</taxon>
        <taxon>Fungi</taxon>
        <taxon>Dikarya</taxon>
        <taxon>Ascomycota</taxon>
        <taxon>Pezizomycotina</taxon>
        <taxon>Sordariomycetes</taxon>
        <taxon>Sordariomycetidae</taxon>
        <taxon>Sordariales</taxon>
        <taxon>Chaetomiaceae</taxon>
        <taxon>Chaetomium</taxon>
    </lineage>
</organism>
<evidence type="ECO:0000256" key="5">
    <source>
        <dbReference type="ARBA" id="ARBA00015413"/>
    </source>
</evidence>
<dbReference type="EC" id="2.1.1.372" evidence="12"/>
<dbReference type="InterPro" id="IPR001214">
    <property type="entry name" value="SET_dom"/>
</dbReference>
<evidence type="ECO:0000256" key="3">
    <source>
        <dbReference type="ARBA" id="ARBA00004286"/>
    </source>
</evidence>
<dbReference type="SUPFAM" id="SSF82199">
    <property type="entry name" value="SET domain"/>
    <property type="match status" value="1"/>
</dbReference>
<feature type="region of interest" description="Disordered" evidence="15">
    <location>
        <begin position="681"/>
        <end position="727"/>
    </location>
</feature>
<sequence length="727" mass="79480">MPRTPIPAIKKQPLTFAQLAAYDDILTDALVDHVYYWTAIPKNRPSYHPSRGVREEDIAKIIQTHLIVDPDLAVAEGKLLATDGLRKFHNALRTSKEKDDFKAHLRRYMSIYLPDCPFEVNATNRFTIDSYEASITARRPIRRNEAIKYLAGTQVTVTPEEEAQLALRKKDFSLVVSSRSKLTSLFMGPARFANHDCAANARLVTRGAAGIEIFACRDIALGEEITVTYSESYFGEYNCDCLCQTCEQNVANGWKPKDGTVPVHRSIEEGLFGDDQGYSLRRRRRERSVSVAGSRTSSTAKNRAMATDRASTTDTDCAEVLAIAPAPPKRNFDSVALSSPPLTPAKRQKSNNYDISTLALSLDVSRDSSASGVADSLAPSEDGKSTVTQATTPESEQPGPPLRLEKPLPSPEMSPMKHGAALGDTSNGDHAAPAEITTPLSVLPTTEIDPVEDRLDLTTTSASSVPGSECSLAAEGLPVHIAPVSTGLLPVQKAENRAREDSQETIPDESLEASAPAMPNSGAPRLEEAEGSAQQSAEMTVVEAPGPAAEPNSEVVSATSAPATKRKQRRVSEKQAPEPVRKQRVPGDYTLTPLLLSQPEMAWILCTNCNVAFVQGDAYYTRANCSRCERHSKLYGYVWPKTAPAGKNDKEERVLDHRLVNRFLHPDDEAIIRGRKPWRERLGQSSELAHSEERGRQRESGPPQGDAGERHRRSGRARRASAKAMGQ</sequence>
<evidence type="ECO:0000256" key="15">
    <source>
        <dbReference type="SAM" id="MobiDB-lite"/>
    </source>
</evidence>
<dbReference type="InterPro" id="IPR025783">
    <property type="entry name" value="Set9_fungi"/>
</dbReference>
<keyword evidence="18" id="KW-1185">Reference proteome</keyword>
<dbReference type="Gene3D" id="2.170.270.10">
    <property type="entry name" value="SET domain"/>
    <property type="match status" value="1"/>
</dbReference>
<name>A0AAE0HF27_9PEZI</name>
<dbReference type="GO" id="GO:0140943">
    <property type="term" value="F:histone H4K20 trimethyltransferase activity"/>
    <property type="evidence" value="ECO:0007669"/>
    <property type="project" value="UniProtKB-EC"/>
</dbReference>
<dbReference type="Gene3D" id="1.10.10.1700">
    <property type="entry name" value="Histone-lysine N-methyltransferase"/>
    <property type="match status" value="1"/>
</dbReference>
<reference evidence="17" key="2">
    <citation type="submission" date="2023-06" db="EMBL/GenBank/DDBJ databases">
        <authorList>
            <consortium name="Lawrence Berkeley National Laboratory"/>
            <person name="Haridas S."/>
            <person name="Hensen N."/>
            <person name="Bonometti L."/>
            <person name="Westerberg I."/>
            <person name="Brannstrom I.O."/>
            <person name="Guillou S."/>
            <person name="Cros-Aarteil S."/>
            <person name="Calhoun S."/>
            <person name="Kuo A."/>
            <person name="Mondo S."/>
            <person name="Pangilinan J."/>
            <person name="Riley R."/>
            <person name="Labutti K."/>
            <person name="Andreopoulos B."/>
            <person name="Lipzen A."/>
            <person name="Chen C."/>
            <person name="Yanf M."/>
            <person name="Daum C."/>
            <person name="Ng V."/>
            <person name="Clum A."/>
            <person name="Steindorff A."/>
            <person name="Ohm R."/>
            <person name="Martin F."/>
            <person name="Silar P."/>
            <person name="Natvig D."/>
            <person name="Lalanne C."/>
            <person name="Gautier V."/>
            <person name="Ament-Velasquez S.L."/>
            <person name="Kruys A."/>
            <person name="Hutchinson M.I."/>
            <person name="Powell A.J."/>
            <person name="Barry K."/>
            <person name="Miller A.N."/>
            <person name="Grigoriev I.V."/>
            <person name="Debuchy R."/>
            <person name="Gladieux P."/>
            <person name="Thoren M.H."/>
            <person name="Johannesson H."/>
        </authorList>
    </citation>
    <scope>NUCLEOTIDE SEQUENCE</scope>
    <source>
        <strain evidence="17">CBS 168.71</strain>
    </source>
</reference>
<evidence type="ECO:0000256" key="11">
    <source>
        <dbReference type="ARBA" id="ARBA00023242"/>
    </source>
</evidence>
<protein>
    <recommendedName>
        <fullName evidence="5">Histone-lysine N-methyltransferase SET9</fullName>
        <ecNumber evidence="12">2.1.1.372</ecNumber>
    </recommendedName>
    <alternativeName>
        <fullName evidence="4">Histone-lysine N-methyltransferase set9</fullName>
    </alternativeName>
    <alternativeName>
        <fullName evidence="13">SET domain protein 9</fullName>
    </alternativeName>
</protein>
<evidence type="ECO:0000256" key="10">
    <source>
        <dbReference type="ARBA" id="ARBA00022853"/>
    </source>
</evidence>
<evidence type="ECO:0000256" key="6">
    <source>
        <dbReference type="ARBA" id="ARBA00022454"/>
    </source>
</evidence>
<feature type="region of interest" description="Disordered" evidence="15">
    <location>
        <begin position="370"/>
        <end position="433"/>
    </location>
</feature>
<dbReference type="InterPro" id="IPR041938">
    <property type="entry name" value="Hist-Lys_N-MTase_N"/>
</dbReference>
<dbReference type="EMBL" id="JAUEPN010000004">
    <property type="protein sequence ID" value="KAK3295328.1"/>
    <property type="molecule type" value="Genomic_DNA"/>
</dbReference>
<feature type="domain" description="SET" evidence="16">
    <location>
        <begin position="116"/>
        <end position="230"/>
    </location>
</feature>
<feature type="compositionally biased region" description="Basic and acidic residues" evidence="15">
    <location>
        <begin position="689"/>
        <end position="699"/>
    </location>
</feature>
<keyword evidence="9" id="KW-0949">S-adenosyl-L-methionine</keyword>
<dbReference type="RefSeq" id="XP_062658842.1">
    <property type="nucleotide sequence ID" value="XM_062805216.1"/>
</dbReference>
<evidence type="ECO:0000256" key="13">
    <source>
        <dbReference type="ARBA" id="ARBA00030653"/>
    </source>
</evidence>
<feature type="region of interest" description="Disordered" evidence="15">
    <location>
        <begin position="329"/>
        <end position="350"/>
    </location>
</feature>
<gene>
    <name evidence="17" type="ORF">B0H64DRAFT_417076</name>
</gene>
<evidence type="ECO:0000256" key="12">
    <source>
        <dbReference type="ARBA" id="ARBA00024057"/>
    </source>
</evidence>
<keyword evidence="6" id="KW-0158">Chromosome</keyword>
<evidence type="ECO:0000256" key="14">
    <source>
        <dbReference type="ARBA" id="ARBA00048081"/>
    </source>
</evidence>
<keyword evidence="10" id="KW-0156">Chromatin regulator</keyword>
<dbReference type="CDD" id="cd10524">
    <property type="entry name" value="SET_Suv4-20-like"/>
    <property type="match status" value="1"/>
</dbReference>
<dbReference type="AlphaFoldDB" id="A0AAE0HF27"/>
<dbReference type="InterPro" id="IPR046341">
    <property type="entry name" value="SET_dom_sf"/>
</dbReference>
<evidence type="ECO:0000256" key="8">
    <source>
        <dbReference type="ARBA" id="ARBA00022679"/>
    </source>
</evidence>
<dbReference type="Proteomes" id="UP001278766">
    <property type="component" value="Unassembled WGS sequence"/>
</dbReference>
<reference evidence="17" key="1">
    <citation type="journal article" date="2023" name="Mol. Phylogenet. Evol.">
        <title>Genome-scale phylogeny and comparative genomics of the fungal order Sordariales.</title>
        <authorList>
            <person name="Hensen N."/>
            <person name="Bonometti L."/>
            <person name="Westerberg I."/>
            <person name="Brannstrom I.O."/>
            <person name="Guillou S."/>
            <person name="Cros-Aarteil S."/>
            <person name="Calhoun S."/>
            <person name="Haridas S."/>
            <person name="Kuo A."/>
            <person name="Mondo S."/>
            <person name="Pangilinan J."/>
            <person name="Riley R."/>
            <person name="LaButti K."/>
            <person name="Andreopoulos B."/>
            <person name="Lipzen A."/>
            <person name="Chen C."/>
            <person name="Yan M."/>
            <person name="Daum C."/>
            <person name="Ng V."/>
            <person name="Clum A."/>
            <person name="Steindorff A."/>
            <person name="Ohm R.A."/>
            <person name="Martin F."/>
            <person name="Silar P."/>
            <person name="Natvig D.O."/>
            <person name="Lalanne C."/>
            <person name="Gautier V."/>
            <person name="Ament-Velasquez S.L."/>
            <person name="Kruys A."/>
            <person name="Hutchinson M.I."/>
            <person name="Powell A.J."/>
            <person name="Barry K."/>
            <person name="Miller A.N."/>
            <person name="Grigoriev I.V."/>
            <person name="Debuchy R."/>
            <person name="Gladieux P."/>
            <person name="Hiltunen Thoren M."/>
            <person name="Johannesson H."/>
        </authorList>
    </citation>
    <scope>NUCLEOTIDE SEQUENCE</scope>
    <source>
        <strain evidence="17">CBS 168.71</strain>
    </source>
</reference>
<keyword evidence="7" id="KW-0489">Methyltransferase</keyword>
<dbReference type="PROSITE" id="PS51567">
    <property type="entry name" value="SAM_MT43_SUVAR420_1"/>
    <property type="match status" value="1"/>
</dbReference>
<comment type="function">
    <text evidence="1">Histone methyltransferase that trimethylates 'Lys-20' of histone H4 to form H4K20me3.</text>
</comment>
<evidence type="ECO:0000256" key="7">
    <source>
        <dbReference type="ARBA" id="ARBA00022603"/>
    </source>
</evidence>
<dbReference type="GO" id="GO:0032259">
    <property type="term" value="P:methylation"/>
    <property type="evidence" value="ECO:0007669"/>
    <property type="project" value="UniProtKB-KW"/>
</dbReference>
<dbReference type="PANTHER" id="PTHR12977:SF4">
    <property type="entry name" value="HISTONE-LYSINE N-METHYLTRANSFERASE KMT5B"/>
    <property type="match status" value="1"/>
</dbReference>
<dbReference type="GeneID" id="87842164"/>
<evidence type="ECO:0000256" key="9">
    <source>
        <dbReference type="ARBA" id="ARBA00022691"/>
    </source>
</evidence>
<evidence type="ECO:0000256" key="2">
    <source>
        <dbReference type="ARBA" id="ARBA00004123"/>
    </source>
</evidence>
<evidence type="ECO:0000259" key="16">
    <source>
        <dbReference type="PROSITE" id="PS50280"/>
    </source>
</evidence>